<dbReference type="Proteomes" id="UP001221142">
    <property type="component" value="Unassembled WGS sequence"/>
</dbReference>
<protein>
    <submittedName>
        <fullName evidence="2">Thioesterase-like superfamily-domain-containing protein</fullName>
    </submittedName>
</protein>
<proteinExistence type="predicted"/>
<dbReference type="Gene3D" id="2.40.160.210">
    <property type="entry name" value="Acyl-CoA thioesterase, double hotdog domain"/>
    <property type="match status" value="1"/>
</dbReference>
<gene>
    <name evidence="2" type="ORF">FB45DRAFT_909987</name>
</gene>
<dbReference type="InterPro" id="IPR029069">
    <property type="entry name" value="HotDog_dom_sf"/>
</dbReference>
<sequence length="344" mass="38024">MAPLMQAIRTRNISSNSAEKSALYEGVVDTEWTYEGFPHGGFVLALMVDAALQYQFDTARKDLLHLSAHFLSTVKTGPCQIRLSQLRSGQSFHNTRAEFLQDGKVKITTLLLFGSFSSKESATDHLTLTPASPLARSIPIYLHPSQARAAKKIPQARFAPRMEWSFDPGPYQRNRRAYLSPPESTNDTDKPKAANGRIGGGGLEWSAWWDWKDDDVVLNAATLSFFSDTFQRIPDLVAWAKESGDNVAWSYTTLVLNIEFKAPVPTGPHVSGHSVGLYADGIFMRDGLHDGRVEIWTSPGRIGEASRTPGWREHQVCLAVASQVTLATPLGGKDRTLKKPKTKL</sequence>
<evidence type="ECO:0000313" key="3">
    <source>
        <dbReference type="Proteomes" id="UP001221142"/>
    </source>
</evidence>
<evidence type="ECO:0000259" key="1">
    <source>
        <dbReference type="Pfam" id="PF13622"/>
    </source>
</evidence>
<comment type="caution">
    <text evidence="2">The sequence shown here is derived from an EMBL/GenBank/DDBJ whole genome shotgun (WGS) entry which is preliminary data.</text>
</comment>
<keyword evidence="3" id="KW-1185">Reference proteome</keyword>
<reference evidence="2" key="1">
    <citation type="submission" date="2023-03" db="EMBL/GenBank/DDBJ databases">
        <title>Massive genome expansion in bonnet fungi (Mycena s.s.) driven by repeated elements and novel gene families across ecological guilds.</title>
        <authorList>
            <consortium name="Lawrence Berkeley National Laboratory"/>
            <person name="Harder C.B."/>
            <person name="Miyauchi S."/>
            <person name="Viragh M."/>
            <person name="Kuo A."/>
            <person name="Thoen E."/>
            <person name="Andreopoulos B."/>
            <person name="Lu D."/>
            <person name="Skrede I."/>
            <person name="Drula E."/>
            <person name="Henrissat B."/>
            <person name="Morin E."/>
            <person name="Kohler A."/>
            <person name="Barry K."/>
            <person name="LaButti K."/>
            <person name="Morin E."/>
            <person name="Salamov A."/>
            <person name="Lipzen A."/>
            <person name="Mereny Z."/>
            <person name="Hegedus B."/>
            <person name="Baldrian P."/>
            <person name="Stursova M."/>
            <person name="Weitz H."/>
            <person name="Taylor A."/>
            <person name="Grigoriev I.V."/>
            <person name="Nagy L.G."/>
            <person name="Martin F."/>
            <person name="Kauserud H."/>
        </authorList>
    </citation>
    <scope>NUCLEOTIDE SEQUENCE</scope>
    <source>
        <strain evidence="2">9284</strain>
    </source>
</reference>
<dbReference type="SUPFAM" id="SSF54637">
    <property type="entry name" value="Thioesterase/thiol ester dehydrase-isomerase"/>
    <property type="match status" value="1"/>
</dbReference>
<accession>A0AAD7BZ98</accession>
<dbReference type="Pfam" id="PF13622">
    <property type="entry name" value="4HBT_3"/>
    <property type="match status" value="1"/>
</dbReference>
<dbReference type="InterPro" id="IPR049449">
    <property type="entry name" value="TesB_ACOT8-like_N"/>
</dbReference>
<dbReference type="AlphaFoldDB" id="A0AAD7BZ98"/>
<organism evidence="2 3">
    <name type="scientific">Roridomyces roridus</name>
    <dbReference type="NCBI Taxonomy" id="1738132"/>
    <lineage>
        <taxon>Eukaryota</taxon>
        <taxon>Fungi</taxon>
        <taxon>Dikarya</taxon>
        <taxon>Basidiomycota</taxon>
        <taxon>Agaricomycotina</taxon>
        <taxon>Agaricomycetes</taxon>
        <taxon>Agaricomycetidae</taxon>
        <taxon>Agaricales</taxon>
        <taxon>Marasmiineae</taxon>
        <taxon>Mycenaceae</taxon>
        <taxon>Roridomyces</taxon>
    </lineage>
</organism>
<evidence type="ECO:0000313" key="2">
    <source>
        <dbReference type="EMBL" id="KAJ7634828.1"/>
    </source>
</evidence>
<dbReference type="InterPro" id="IPR052389">
    <property type="entry name" value="Sec_Metab_Biosynth-Assoc"/>
</dbReference>
<dbReference type="PANTHER" id="PTHR38110:SF1">
    <property type="entry name" value="THIOESTERASE DOMAIN-CONTAINING PROTEIN"/>
    <property type="match status" value="1"/>
</dbReference>
<dbReference type="EMBL" id="JARKIF010000007">
    <property type="protein sequence ID" value="KAJ7634828.1"/>
    <property type="molecule type" value="Genomic_DNA"/>
</dbReference>
<name>A0AAD7BZ98_9AGAR</name>
<dbReference type="PANTHER" id="PTHR38110">
    <property type="entry name" value="CHROMOSOME 23, WHOLE GENOME SHOTGUN SEQUENCE"/>
    <property type="match status" value="1"/>
</dbReference>
<dbReference type="InterPro" id="IPR042171">
    <property type="entry name" value="Acyl-CoA_hotdog"/>
</dbReference>
<feature type="domain" description="Acyl-CoA thioesterase-like N-terminal HotDog" evidence="1">
    <location>
        <begin position="30"/>
        <end position="114"/>
    </location>
</feature>